<evidence type="ECO:0000313" key="3">
    <source>
        <dbReference type="Proteomes" id="UP000182444"/>
    </source>
</evidence>
<evidence type="ECO:0008006" key="4">
    <source>
        <dbReference type="Google" id="ProtNLM"/>
    </source>
</evidence>
<keyword evidence="1" id="KW-0732">Signal</keyword>
<feature type="chain" id="PRO_5009110545" description="Secreted protein" evidence="1">
    <location>
        <begin position="26"/>
        <end position="92"/>
    </location>
</feature>
<dbReference type="EMBL" id="CP017557">
    <property type="protein sequence ID" value="AOW05737.1"/>
    <property type="molecule type" value="Genomic_DNA"/>
</dbReference>
<proteinExistence type="predicted"/>
<organism evidence="2 3">
    <name type="scientific">Yarrowia lipolytica</name>
    <name type="common">Candida lipolytica</name>
    <dbReference type="NCBI Taxonomy" id="4952"/>
    <lineage>
        <taxon>Eukaryota</taxon>
        <taxon>Fungi</taxon>
        <taxon>Dikarya</taxon>
        <taxon>Ascomycota</taxon>
        <taxon>Saccharomycotina</taxon>
        <taxon>Dipodascomycetes</taxon>
        <taxon>Dipodascales</taxon>
        <taxon>Dipodascales incertae sedis</taxon>
        <taxon>Yarrowia</taxon>
    </lineage>
</organism>
<evidence type="ECO:0000256" key="1">
    <source>
        <dbReference type="SAM" id="SignalP"/>
    </source>
</evidence>
<feature type="signal peptide" evidence="1">
    <location>
        <begin position="1"/>
        <end position="25"/>
    </location>
</feature>
<gene>
    <name evidence="2" type="ORF">YALI1_E25126g</name>
</gene>
<dbReference type="RefSeq" id="XP_068139183.1">
    <property type="nucleotide sequence ID" value="XM_068283082.1"/>
</dbReference>
<dbReference type="Proteomes" id="UP000182444">
    <property type="component" value="Chromosome 1E"/>
</dbReference>
<evidence type="ECO:0000313" key="2">
    <source>
        <dbReference type="EMBL" id="AOW05737.1"/>
    </source>
</evidence>
<accession>A0A1D8NJD5</accession>
<name>A0A1D8NJD5_YARLL</name>
<dbReference type="VEuPathDB" id="FungiDB:YALI1_E25126g"/>
<dbReference type="GeneID" id="94583685"/>
<sequence length="92" mass="10365">MRGTNKNQRDVLVLVVCVLCRLCFRRQNSGMSVTCSSLLTSSVRRVRCRVCKVVGEGRRGFKVCLCDGRGVVMAQVELSSNVSQRRDKDWVL</sequence>
<protein>
    <recommendedName>
        <fullName evidence="4">Secreted protein</fullName>
    </recommendedName>
</protein>
<reference evidence="2 3" key="1">
    <citation type="journal article" date="2016" name="PLoS ONE">
        <title>Sequence Assembly of Yarrowia lipolytica Strain W29/CLIB89 Shows Transposable Element Diversity.</title>
        <authorList>
            <person name="Magnan C."/>
            <person name="Yu J."/>
            <person name="Chang I."/>
            <person name="Jahn E."/>
            <person name="Kanomata Y."/>
            <person name="Wu J."/>
            <person name="Zeller M."/>
            <person name="Oakes M."/>
            <person name="Baldi P."/>
            <person name="Sandmeyer S."/>
        </authorList>
    </citation>
    <scope>NUCLEOTIDE SEQUENCE [LARGE SCALE GENOMIC DNA]</scope>
    <source>
        <strain evidence="3">CLIB89(W29)</strain>
    </source>
</reference>
<dbReference type="AlphaFoldDB" id="A0A1D8NJD5"/>